<dbReference type="EMBL" id="ALIF01000001">
    <property type="protein sequence ID" value="EJO16258.1"/>
    <property type="molecule type" value="Genomic_DNA"/>
</dbReference>
<proteinExistence type="predicted"/>
<accession>J7TW20</accession>
<reference evidence="1 2" key="1">
    <citation type="journal article" date="2012" name="J. Bacteriol.">
        <title>Genome Sequence of the Lantibiotic Bacteriocin Producer Streptococcus salivarius Strain K12.</title>
        <authorList>
            <person name="Barretto C."/>
            <person name="Alvarez-Martin P."/>
            <person name="Foata F."/>
            <person name="Renault P."/>
            <person name="Berger B."/>
        </authorList>
    </citation>
    <scope>NUCLEOTIDE SEQUENCE [LARGE SCALE GENOMIC DNA]</scope>
    <source>
        <strain evidence="1 2">K12</strain>
    </source>
</reference>
<comment type="caution">
    <text evidence="1">The sequence shown here is derived from an EMBL/GenBank/DDBJ whole genome shotgun (WGS) entry which is preliminary data.</text>
</comment>
<evidence type="ECO:0000313" key="2">
    <source>
        <dbReference type="Proteomes" id="UP000006983"/>
    </source>
</evidence>
<organism evidence="1 2">
    <name type="scientific">Streptococcus salivarius K12</name>
    <dbReference type="NCBI Taxonomy" id="1200793"/>
    <lineage>
        <taxon>Bacteria</taxon>
        <taxon>Bacillati</taxon>
        <taxon>Bacillota</taxon>
        <taxon>Bacilli</taxon>
        <taxon>Lactobacillales</taxon>
        <taxon>Streptococcaceae</taxon>
        <taxon>Streptococcus</taxon>
    </lineage>
</organism>
<keyword evidence="2" id="KW-1185">Reference proteome</keyword>
<sequence length="30" mass="3418">MRTGPMVAGLSHLWKTYPQMISKPDKKDSN</sequence>
<protein>
    <submittedName>
        <fullName evidence="1">Uncharacterized protein</fullName>
    </submittedName>
</protein>
<evidence type="ECO:0000313" key="1">
    <source>
        <dbReference type="EMBL" id="EJO16258.1"/>
    </source>
</evidence>
<dbReference type="Proteomes" id="UP000006983">
    <property type="component" value="Unassembled WGS sequence"/>
</dbReference>
<gene>
    <name evidence="1" type="ORF">RSSL_00390</name>
</gene>
<dbReference type="AlphaFoldDB" id="J7TW20"/>
<name>J7TW20_STRSL</name>